<sequence>MSKTILWTATGLLTVGLSILFIRPDFLGMAQETAPLAETTVSQELNENRGGEKKRDADYVDPRRPSLRKTDLEAERQDDGSIVMYADGYEEDDFAAFEEPENMFEIEGGAAQQSVGGLWDIFLELDFDLGLDQSLEEVIMQPLFTKAIRAYDQQIIEIEGFIIPHDIVAQAMGPGDDGTMFMLSAFPTASCFFCKGAGPESVMEVYPKSPIPYSQSKVKIRGRLELNEFDFLKMAYLLRDAEIVRE</sequence>
<evidence type="ECO:0000313" key="2">
    <source>
        <dbReference type="EMBL" id="AFC26199.1"/>
    </source>
</evidence>
<evidence type="ECO:0000256" key="1">
    <source>
        <dbReference type="SAM" id="MobiDB-lite"/>
    </source>
</evidence>
<feature type="compositionally biased region" description="Basic and acidic residues" evidence="1">
    <location>
        <begin position="46"/>
        <end position="75"/>
    </location>
</feature>
<protein>
    <recommendedName>
        <fullName evidence="4">DUF3299 domain-containing protein</fullName>
    </recommendedName>
</protein>
<dbReference type="OrthoDB" id="1348500at2"/>
<dbReference type="STRING" id="984262.SGRA_3475"/>
<feature type="region of interest" description="Disordered" evidence="1">
    <location>
        <begin position="38"/>
        <end position="75"/>
    </location>
</feature>
<dbReference type="KEGG" id="sgn:SGRA_3475"/>
<dbReference type="AlphaFoldDB" id="H6L1X1"/>
<organism evidence="2 3">
    <name type="scientific">Saprospira grandis (strain Lewin)</name>
    <dbReference type="NCBI Taxonomy" id="984262"/>
    <lineage>
        <taxon>Bacteria</taxon>
        <taxon>Pseudomonadati</taxon>
        <taxon>Bacteroidota</taxon>
        <taxon>Saprospiria</taxon>
        <taxon>Saprospirales</taxon>
        <taxon>Saprospiraceae</taxon>
        <taxon>Saprospira</taxon>
    </lineage>
</organism>
<dbReference type="EMBL" id="CP002831">
    <property type="protein sequence ID" value="AFC26199.1"/>
    <property type="molecule type" value="Genomic_DNA"/>
</dbReference>
<name>H6L1X1_SAPGL</name>
<dbReference type="HOGENOM" id="CLU_1128426_0_0_10"/>
<keyword evidence="3" id="KW-1185">Reference proteome</keyword>
<reference evidence="2 3" key="1">
    <citation type="journal article" date="2012" name="Stand. Genomic Sci.">
        <title>Complete genome sequencing and analysis of Saprospira grandis str. Lewin, a predatory marine bacterium.</title>
        <authorList>
            <person name="Saw J.H."/>
            <person name="Yuryev A."/>
            <person name="Kanbe M."/>
            <person name="Hou S."/>
            <person name="Young A.G."/>
            <person name="Aizawa S."/>
            <person name="Alam M."/>
        </authorList>
    </citation>
    <scope>NUCLEOTIDE SEQUENCE [LARGE SCALE GENOMIC DNA]</scope>
    <source>
        <strain evidence="2 3">Lewin</strain>
    </source>
</reference>
<evidence type="ECO:0008006" key="4">
    <source>
        <dbReference type="Google" id="ProtNLM"/>
    </source>
</evidence>
<dbReference type="Proteomes" id="UP000007519">
    <property type="component" value="Chromosome"/>
</dbReference>
<dbReference type="Gene3D" id="2.40.50.870">
    <property type="entry name" value="Protein of unknown function (DUF3299)"/>
    <property type="match status" value="1"/>
</dbReference>
<accession>H6L1X1</accession>
<gene>
    <name evidence="2" type="ordered locus">SGRA_3475</name>
</gene>
<dbReference type="eggNOG" id="COG3495">
    <property type="taxonomic scope" value="Bacteria"/>
</dbReference>
<proteinExistence type="predicted"/>
<dbReference type="RefSeq" id="WP_015693791.1">
    <property type="nucleotide sequence ID" value="NC_016940.1"/>
</dbReference>
<evidence type="ECO:0000313" key="3">
    <source>
        <dbReference type="Proteomes" id="UP000007519"/>
    </source>
</evidence>